<feature type="transmembrane region" description="Helical" evidence="9">
    <location>
        <begin position="217"/>
        <end position="234"/>
    </location>
</feature>
<dbReference type="Proteomes" id="UP000289260">
    <property type="component" value="Chromosome"/>
</dbReference>
<feature type="transmembrane region" description="Helical" evidence="9">
    <location>
        <begin position="36"/>
        <end position="57"/>
    </location>
</feature>
<dbReference type="InterPro" id="IPR052157">
    <property type="entry name" value="BCAA_transport_permease"/>
</dbReference>
<feature type="transmembrane region" description="Helical" evidence="9">
    <location>
        <begin position="136"/>
        <end position="161"/>
    </location>
</feature>
<dbReference type="OrthoDB" id="27557at2"/>
<feature type="transmembrane region" description="Helical" evidence="9">
    <location>
        <begin position="241"/>
        <end position="257"/>
    </location>
</feature>
<dbReference type="GO" id="GO:0005886">
    <property type="term" value="C:plasma membrane"/>
    <property type="evidence" value="ECO:0007669"/>
    <property type="project" value="UniProtKB-SubCell"/>
</dbReference>
<dbReference type="Pfam" id="PF02653">
    <property type="entry name" value="BPD_transp_2"/>
    <property type="match status" value="1"/>
</dbReference>
<accession>A0A4P6KGW6</accession>
<evidence type="ECO:0000256" key="6">
    <source>
        <dbReference type="ARBA" id="ARBA00022989"/>
    </source>
</evidence>
<proteinExistence type="inferred from homology"/>
<dbReference type="GO" id="GO:0006865">
    <property type="term" value="P:amino acid transport"/>
    <property type="evidence" value="ECO:0007669"/>
    <property type="project" value="UniProtKB-KW"/>
</dbReference>
<sequence length="291" mass="30225">MNGGALLQGALSGLAAGGVYAVFAVTLTLMSRLVRIVNFAQAATGMFAAFIAVWFASRLGMPVWLATLAGIVVGALLAALIGWIAATWLSEADLSTRSAMTVGPFLLLMSLSYIMFGNKPQPFAPIFNGPAFTVAGVVVSWVTVITVSLAVIVAVASALVLRKTTIGTKLRALSDRPTTAELIGISSKPLAIGVWAVTGAISAVTILIIAPTQSNDAVSLSMLIIPAAAAALLGGFKRLDLAVVGGLLLGLINGMVAQINELALVRSFVPLLFIVILLLWSQRKEVWDAAR</sequence>
<evidence type="ECO:0000256" key="2">
    <source>
        <dbReference type="ARBA" id="ARBA00022448"/>
    </source>
</evidence>
<evidence type="ECO:0000256" key="9">
    <source>
        <dbReference type="SAM" id="Phobius"/>
    </source>
</evidence>
<name>A0A4P6KGW6_9MICO</name>
<organism evidence="10 11">
    <name type="scientific">Leucobacter triazinivorans</name>
    <dbReference type="NCBI Taxonomy" id="1784719"/>
    <lineage>
        <taxon>Bacteria</taxon>
        <taxon>Bacillati</taxon>
        <taxon>Actinomycetota</taxon>
        <taxon>Actinomycetes</taxon>
        <taxon>Micrococcales</taxon>
        <taxon>Microbacteriaceae</taxon>
        <taxon>Leucobacter</taxon>
    </lineage>
</organism>
<evidence type="ECO:0000256" key="1">
    <source>
        <dbReference type="ARBA" id="ARBA00004651"/>
    </source>
</evidence>
<dbReference type="GO" id="GO:0022857">
    <property type="term" value="F:transmembrane transporter activity"/>
    <property type="evidence" value="ECO:0007669"/>
    <property type="project" value="InterPro"/>
</dbReference>
<dbReference type="PANTHER" id="PTHR11795">
    <property type="entry name" value="BRANCHED-CHAIN AMINO ACID TRANSPORT SYSTEM PERMEASE PROTEIN LIVH"/>
    <property type="match status" value="1"/>
</dbReference>
<gene>
    <name evidence="10" type="ORF">EVS81_13755</name>
</gene>
<comment type="subcellular location">
    <subcellularLocation>
        <location evidence="1">Cell membrane</location>
        <topology evidence="1">Multi-pass membrane protein</topology>
    </subcellularLocation>
</comment>
<dbReference type="KEGG" id="ltr:EVS81_13755"/>
<feature type="transmembrane region" description="Helical" evidence="9">
    <location>
        <begin position="6"/>
        <end position="29"/>
    </location>
</feature>
<protein>
    <submittedName>
        <fullName evidence="10">Branched-chain amino acid ABC transporter permease</fullName>
    </submittedName>
</protein>
<evidence type="ECO:0000256" key="8">
    <source>
        <dbReference type="ARBA" id="ARBA00037998"/>
    </source>
</evidence>
<feature type="transmembrane region" description="Helical" evidence="9">
    <location>
        <begin position="263"/>
        <end position="281"/>
    </location>
</feature>
<dbReference type="EMBL" id="CP035806">
    <property type="protein sequence ID" value="QBE49755.1"/>
    <property type="molecule type" value="Genomic_DNA"/>
</dbReference>
<feature type="transmembrane region" description="Helical" evidence="9">
    <location>
        <begin position="190"/>
        <end position="211"/>
    </location>
</feature>
<keyword evidence="3" id="KW-1003">Cell membrane</keyword>
<keyword evidence="2" id="KW-0813">Transport</keyword>
<evidence type="ECO:0000256" key="4">
    <source>
        <dbReference type="ARBA" id="ARBA00022692"/>
    </source>
</evidence>
<evidence type="ECO:0000256" key="5">
    <source>
        <dbReference type="ARBA" id="ARBA00022970"/>
    </source>
</evidence>
<reference evidence="10 11" key="1">
    <citation type="submission" date="2019-02" db="EMBL/GenBank/DDBJ databases">
        <authorList>
            <person name="Sun L."/>
            <person name="Pan D."/>
            <person name="Wu X."/>
        </authorList>
    </citation>
    <scope>NUCLEOTIDE SEQUENCE [LARGE SCALE GENOMIC DNA]</scope>
    <source>
        <strain evidence="10 11">JW-1</strain>
    </source>
</reference>
<keyword evidence="7 9" id="KW-0472">Membrane</keyword>
<feature type="transmembrane region" description="Helical" evidence="9">
    <location>
        <begin position="63"/>
        <end position="86"/>
    </location>
</feature>
<dbReference type="PANTHER" id="PTHR11795:SF445">
    <property type="entry name" value="AMINO ACID ABC TRANSPORTER PERMEASE PROTEIN"/>
    <property type="match status" value="1"/>
</dbReference>
<dbReference type="CDD" id="cd06582">
    <property type="entry name" value="TM_PBP1_LivH_like"/>
    <property type="match status" value="1"/>
</dbReference>
<evidence type="ECO:0000256" key="7">
    <source>
        <dbReference type="ARBA" id="ARBA00023136"/>
    </source>
</evidence>
<evidence type="ECO:0000256" key="3">
    <source>
        <dbReference type="ARBA" id="ARBA00022475"/>
    </source>
</evidence>
<dbReference type="InterPro" id="IPR001851">
    <property type="entry name" value="ABC_transp_permease"/>
</dbReference>
<keyword evidence="5" id="KW-0029">Amino-acid transport</keyword>
<feature type="transmembrane region" description="Helical" evidence="9">
    <location>
        <begin position="98"/>
        <end position="116"/>
    </location>
</feature>
<dbReference type="RefSeq" id="WP_130110868.1">
    <property type="nucleotide sequence ID" value="NZ_CP035806.1"/>
</dbReference>
<evidence type="ECO:0000313" key="11">
    <source>
        <dbReference type="Proteomes" id="UP000289260"/>
    </source>
</evidence>
<dbReference type="AlphaFoldDB" id="A0A4P6KGW6"/>
<evidence type="ECO:0000313" key="10">
    <source>
        <dbReference type="EMBL" id="QBE49755.1"/>
    </source>
</evidence>
<keyword evidence="11" id="KW-1185">Reference proteome</keyword>
<comment type="similarity">
    <text evidence="8">Belongs to the binding-protein-dependent transport system permease family. LivHM subfamily.</text>
</comment>
<keyword evidence="6 9" id="KW-1133">Transmembrane helix</keyword>
<keyword evidence="4 9" id="KW-0812">Transmembrane</keyword>